<evidence type="ECO:0000313" key="5">
    <source>
        <dbReference type="Proteomes" id="UP001501237"/>
    </source>
</evidence>
<comment type="cofactor">
    <cofactor evidence="1">
        <name>Mg(2+)</name>
        <dbReference type="ChEBI" id="CHEBI:18420"/>
    </cofactor>
</comment>
<sequence>MTASTIKALLFDLDGTLVDHDAAAEVALIQALQATPGLHHVDHALARRRWKQLAELAMDRYLAGEITFTGQRRLRVTSFAAELGLGTWAAPRADVWFADYLHHYESAWRIYPDVRTALDALTEQHRHLRLGVLTNGDADQQRKKLLHVGLAAELPEVIASSEVGVAKPDAEIFHTGCARLRLAPQEVAYVGDRLHTDAIAATDAGLRGIWLNRDDDSAPAGPPVIRTLDDLPVLLAGIAE</sequence>
<keyword evidence="2 4" id="KW-0378">Hydrolase</keyword>
<dbReference type="PANTHER" id="PTHR46470:SF4">
    <property type="entry name" value="5-AMINO-6-(5-PHOSPHO-D-RIBITYLAMINO)URACIL PHOSPHATASE YIGB"/>
    <property type="match status" value="1"/>
</dbReference>
<dbReference type="GO" id="GO:0016787">
    <property type="term" value="F:hydrolase activity"/>
    <property type="evidence" value="ECO:0007669"/>
    <property type="project" value="UniProtKB-KW"/>
</dbReference>
<keyword evidence="5" id="KW-1185">Reference proteome</keyword>
<dbReference type="RefSeq" id="WP_344821236.1">
    <property type="nucleotide sequence ID" value="NZ_BAAAUV010000001.1"/>
</dbReference>
<dbReference type="InterPro" id="IPR023214">
    <property type="entry name" value="HAD_sf"/>
</dbReference>
<dbReference type="PRINTS" id="PR00413">
    <property type="entry name" value="HADHALOGNASE"/>
</dbReference>
<evidence type="ECO:0000256" key="3">
    <source>
        <dbReference type="ARBA" id="ARBA00022842"/>
    </source>
</evidence>
<dbReference type="NCBIfam" id="TIGR01549">
    <property type="entry name" value="HAD-SF-IA-v1"/>
    <property type="match status" value="1"/>
</dbReference>
<dbReference type="EMBL" id="BAAAUV010000001">
    <property type="protein sequence ID" value="GAA3193218.1"/>
    <property type="molecule type" value="Genomic_DNA"/>
</dbReference>
<dbReference type="InterPro" id="IPR051400">
    <property type="entry name" value="HAD-like_hydrolase"/>
</dbReference>
<keyword evidence="3" id="KW-0460">Magnesium</keyword>
<dbReference type="SFLD" id="SFLDG01129">
    <property type="entry name" value="C1.5:_HAD__Beta-PGM__Phosphata"/>
    <property type="match status" value="1"/>
</dbReference>
<accession>A0ABP6PWD3</accession>
<dbReference type="SUPFAM" id="SSF56784">
    <property type="entry name" value="HAD-like"/>
    <property type="match status" value="1"/>
</dbReference>
<dbReference type="InterPro" id="IPR006439">
    <property type="entry name" value="HAD-SF_hydro_IA"/>
</dbReference>
<proteinExistence type="predicted"/>
<evidence type="ECO:0000256" key="2">
    <source>
        <dbReference type="ARBA" id="ARBA00022801"/>
    </source>
</evidence>
<protein>
    <submittedName>
        <fullName evidence="4">HAD family hydrolase</fullName>
    </submittedName>
</protein>
<dbReference type="InterPro" id="IPR036412">
    <property type="entry name" value="HAD-like_sf"/>
</dbReference>
<dbReference type="PANTHER" id="PTHR46470">
    <property type="entry name" value="N-ACYLNEURAMINATE-9-PHOSPHATASE"/>
    <property type="match status" value="1"/>
</dbReference>
<dbReference type="Gene3D" id="3.40.50.1000">
    <property type="entry name" value="HAD superfamily/HAD-like"/>
    <property type="match status" value="1"/>
</dbReference>
<comment type="caution">
    <text evidence="4">The sequence shown here is derived from an EMBL/GenBank/DDBJ whole genome shotgun (WGS) entry which is preliminary data.</text>
</comment>
<reference evidence="5" key="1">
    <citation type="journal article" date="2019" name="Int. J. Syst. Evol. Microbiol.">
        <title>The Global Catalogue of Microorganisms (GCM) 10K type strain sequencing project: providing services to taxonomists for standard genome sequencing and annotation.</title>
        <authorList>
            <consortium name="The Broad Institute Genomics Platform"/>
            <consortium name="The Broad Institute Genome Sequencing Center for Infectious Disease"/>
            <person name="Wu L."/>
            <person name="Ma J."/>
        </authorList>
    </citation>
    <scope>NUCLEOTIDE SEQUENCE [LARGE SCALE GENOMIC DNA]</scope>
    <source>
        <strain evidence="5">JCM 9377</strain>
    </source>
</reference>
<evidence type="ECO:0000313" key="4">
    <source>
        <dbReference type="EMBL" id="GAA3193218.1"/>
    </source>
</evidence>
<dbReference type="Pfam" id="PF00702">
    <property type="entry name" value="Hydrolase"/>
    <property type="match status" value="1"/>
</dbReference>
<organism evidence="4 5">
    <name type="scientific">Actinocorallia longicatena</name>
    <dbReference type="NCBI Taxonomy" id="111803"/>
    <lineage>
        <taxon>Bacteria</taxon>
        <taxon>Bacillati</taxon>
        <taxon>Actinomycetota</taxon>
        <taxon>Actinomycetes</taxon>
        <taxon>Streptosporangiales</taxon>
        <taxon>Thermomonosporaceae</taxon>
        <taxon>Actinocorallia</taxon>
    </lineage>
</organism>
<dbReference type="Gene3D" id="1.20.120.1600">
    <property type="match status" value="1"/>
</dbReference>
<gene>
    <name evidence="4" type="ORF">GCM10010468_02410</name>
</gene>
<evidence type="ECO:0000256" key="1">
    <source>
        <dbReference type="ARBA" id="ARBA00001946"/>
    </source>
</evidence>
<dbReference type="SFLD" id="SFLDS00003">
    <property type="entry name" value="Haloacid_Dehalogenase"/>
    <property type="match status" value="1"/>
</dbReference>
<dbReference type="Proteomes" id="UP001501237">
    <property type="component" value="Unassembled WGS sequence"/>
</dbReference>
<name>A0ABP6PWD3_9ACTN</name>